<dbReference type="InterPro" id="IPR002078">
    <property type="entry name" value="Sigma_54_int"/>
</dbReference>
<evidence type="ECO:0000313" key="8">
    <source>
        <dbReference type="EMBL" id="OGL55142.1"/>
    </source>
</evidence>
<evidence type="ECO:0000259" key="6">
    <source>
        <dbReference type="PROSITE" id="PS50045"/>
    </source>
</evidence>
<proteinExistence type="predicted"/>
<gene>
    <name evidence="8" type="ORF">A3G31_02785</name>
</gene>
<dbReference type="GO" id="GO:0043565">
    <property type="term" value="F:sequence-specific DNA binding"/>
    <property type="evidence" value="ECO:0007669"/>
    <property type="project" value="InterPro"/>
</dbReference>
<dbReference type="PROSITE" id="PS50110">
    <property type="entry name" value="RESPONSE_REGULATORY"/>
    <property type="match status" value="1"/>
</dbReference>
<dbReference type="SUPFAM" id="SSF52172">
    <property type="entry name" value="CheY-like"/>
    <property type="match status" value="1"/>
</dbReference>
<dbReference type="GO" id="GO:0000160">
    <property type="term" value="P:phosphorelay signal transduction system"/>
    <property type="evidence" value="ECO:0007669"/>
    <property type="project" value="InterPro"/>
</dbReference>
<dbReference type="Pfam" id="PF25601">
    <property type="entry name" value="AAA_lid_14"/>
    <property type="match status" value="1"/>
</dbReference>
<evidence type="ECO:0000259" key="7">
    <source>
        <dbReference type="PROSITE" id="PS50110"/>
    </source>
</evidence>
<dbReference type="GO" id="GO:0006355">
    <property type="term" value="P:regulation of DNA-templated transcription"/>
    <property type="evidence" value="ECO:0007669"/>
    <property type="project" value="InterPro"/>
</dbReference>
<dbReference type="InterPro" id="IPR025662">
    <property type="entry name" value="Sigma_54_int_dom_ATP-bd_1"/>
</dbReference>
<evidence type="ECO:0000256" key="4">
    <source>
        <dbReference type="ARBA" id="ARBA00023163"/>
    </source>
</evidence>
<dbReference type="InterPro" id="IPR027417">
    <property type="entry name" value="P-loop_NTPase"/>
</dbReference>
<dbReference type="PROSITE" id="PS00675">
    <property type="entry name" value="SIGMA54_INTERACT_1"/>
    <property type="match status" value="1"/>
</dbReference>
<dbReference type="InterPro" id="IPR009057">
    <property type="entry name" value="Homeodomain-like_sf"/>
</dbReference>
<keyword evidence="4" id="KW-0804">Transcription</keyword>
<dbReference type="SMART" id="SM00448">
    <property type="entry name" value="REC"/>
    <property type="match status" value="1"/>
</dbReference>
<dbReference type="GO" id="GO:0005524">
    <property type="term" value="F:ATP binding"/>
    <property type="evidence" value="ECO:0007669"/>
    <property type="project" value="UniProtKB-KW"/>
</dbReference>
<dbReference type="PANTHER" id="PTHR32071">
    <property type="entry name" value="TRANSCRIPTIONAL REGULATORY PROTEIN"/>
    <property type="match status" value="1"/>
</dbReference>
<keyword evidence="2" id="KW-0067">ATP-binding</keyword>
<dbReference type="InterPro" id="IPR014264">
    <property type="entry name" value="PEP-CTERM_resp_reg"/>
</dbReference>
<evidence type="ECO:0000256" key="3">
    <source>
        <dbReference type="ARBA" id="ARBA00023015"/>
    </source>
</evidence>
<comment type="caution">
    <text evidence="8">The sequence shown here is derived from an EMBL/GenBank/DDBJ whole genome shotgun (WGS) entry which is preliminary data.</text>
</comment>
<dbReference type="InterPro" id="IPR058031">
    <property type="entry name" value="AAA_lid_NorR"/>
</dbReference>
<dbReference type="InterPro" id="IPR001789">
    <property type="entry name" value="Sig_transdc_resp-reg_receiver"/>
</dbReference>
<dbReference type="InterPro" id="IPR002197">
    <property type="entry name" value="HTH_Fis"/>
</dbReference>
<dbReference type="AlphaFoldDB" id="A0A1F7SMY7"/>
<reference evidence="8 9" key="1">
    <citation type="journal article" date="2016" name="Nat. Commun.">
        <title>Thousands of microbial genomes shed light on interconnected biogeochemical processes in an aquifer system.</title>
        <authorList>
            <person name="Anantharaman K."/>
            <person name="Brown C.T."/>
            <person name="Hug L.A."/>
            <person name="Sharon I."/>
            <person name="Castelle C.J."/>
            <person name="Probst A.J."/>
            <person name="Thomas B.C."/>
            <person name="Singh A."/>
            <person name="Wilkins M.J."/>
            <person name="Karaoz U."/>
            <person name="Brodie E.L."/>
            <person name="Williams K.H."/>
            <person name="Hubbard S.S."/>
            <person name="Banfield J.F."/>
        </authorList>
    </citation>
    <scope>NUCLEOTIDE SEQUENCE [LARGE SCALE GENOMIC DNA]</scope>
</reference>
<dbReference type="PROSITE" id="PS50045">
    <property type="entry name" value="SIGMA54_INTERACT_4"/>
    <property type="match status" value="1"/>
</dbReference>
<dbReference type="Proteomes" id="UP000178082">
    <property type="component" value="Unassembled WGS sequence"/>
</dbReference>
<dbReference type="CDD" id="cd00009">
    <property type="entry name" value="AAA"/>
    <property type="match status" value="1"/>
</dbReference>
<dbReference type="InterPro" id="IPR003593">
    <property type="entry name" value="AAA+_ATPase"/>
</dbReference>
<dbReference type="SUPFAM" id="SSF52540">
    <property type="entry name" value="P-loop containing nucleoside triphosphate hydrolases"/>
    <property type="match status" value="1"/>
</dbReference>
<dbReference type="SMART" id="SM00382">
    <property type="entry name" value="AAA"/>
    <property type="match status" value="1"/>
</dbReference>
<keyword evidence="5" id="KW-0597">Phosphoprotein</keyword>
<protein>
    <submittedName>
        <fullName evidence="8">PEP-CTERM-box response regulator transcription factor</fullName>
    </submittedName>
</protein>
<dbReference type="Gene3D" id="1.10.8.60">
    <property type="match status" value="1"/>
</dbReference>
<keyword evidence="3" id="KW-0805">Transcription regulation</keyword>
<sequence length="455" mass="51893">MKKQKILIVEDDSNAKKQLKWAFSDEYKVFMAEDKESSVDIFKNENPQIVILDLGLSPFDEMGTEGLTILNEIITISPQTKVIVVTGNEDEKNALKAIRMGAHDYYLKPINIGELKLIVKRALNIYDLEDKNIKELVKELSENRFGEIIGCCPQMIEVFKFIDNVSKTDATVLILGESGTGKELVAKSIHDNSLRKEKPFIVINCTAIPENLLESELFGFEKGAFTGAYAQKKGKFEMAEGGTLFLDEIGELPLLLQVKLMRFLQEKEIERVGGNKKIKLDVRIITATNRDLKTEIEKKSFREDLYYRLNVVAATLPLLRERGKDIILIAKYFVKKFCEENKLAQKFISREAEIILKNYPWPGNARELENVIKRGVIMSQKSLINPDDLKLEEKISLENSSNIKSLKQSIEEMEIKFLKGSLERNKGFIVRAAKELGISRGTLYDLIKKYNIELD</sequence>
<feature type="domain" description="Sigma-54 factor interaction" evidence="6">
    <location>
        <begin position="148"/>
        <end position="377"/>
    </location>
</feature>
<dbReference type="Gene3D" id="1.10.10.60">
    <property type="entry name" value="Homeodomain-like"/>
    <property type="match status" value="1"/>
</dbReference>
<evidence type="ECO:0000313" key="9">
    <source>
        <dbReference type="Proteomes" id="UP000178082"/>
    </source>
</evidence>
<feature type="modified residue" description="4-aspartylphosphate" evidence="5">
    <location>
        <position position="53"/>
    </location>
</feature>
<organism evidence="8 9">
    <name type="scientific">Candidatus Schekmanbacteria bacterium RIFCSPLOWO2_12_FULL_38_15</name>
    <dbReference type="NCBI Taxonomy" id="1817883"/>
    <lineage>
        <taxon>Bacteria</taxon>
        <taxon>Candidatus Schekmaniibacteriota</taxon>
    </lineage>
</organism>
<evidence type="ECO:0000256" key="1">
    <source>
        <dbReference type="ARBA" id="ARBA00022741"/>
    </source>
</evidence>
<dbReference type="PROSITE" id="PS00676">
    <property type="entry name" value="SIGMA54_INTERACT_2"/>
    <property type="match status" value="1"/>
</dbReference>
<feature type="domain" description="Response regulatory" evidence="7">
    <location>
        <begin position="5"/>
        <end position="123"/>
    </location>
</feature>
<accession>A0A1F7SMY7</accession>
<dbReference type="STRING" id="1817883.A3G31_02785"/>
<dbReference type="InterPro" id="IPR011006">
    <property type="entry name" value="CheY-like_superfamily"/>
</dbReference>
<dbReference type="Pfam" id="PF00158">
    <property type="entry name" value="Sigma54_activat"/>
    <property type="match status" value="1"/>
</dbReference>
<dbReference type="Pfam" id="PF02954">
    <property type="entry name" value="HTH_8"/>
    <property type="match status" value="1"/>
</dbReference>
<dbReference type="NCBIfam" id="TIGR02915">
    <property type="entry name" value="PEP_resp_reg"/>
    <property type="match status" value="1"/>
</dbReference>
<evidence type="ECO:0000256" key="2">
    <source>
        <dbReference type="ARBA" id="ARBA00022840"/>
    </source>
</evidence>
<dbReference type="Gene3D" id="3.40.50.2300">
    <property type="match status" value="1"/>
</dbReference>
<dbReference type="FunFam" id="3.40.50.300:FF:000006">
    <property type="entry name" value="DNA-binding transcriptional regulator NtrC"/>
    <property type="match status" value="1"/>
</dbReference>
<dbReference type="Gene3D" id="3.40.50.300">
    <property type="entry name" value="P-loop containing nucleotide triphosphate hydrolases"/>
    <property type="match status" value="1"/>
</dbReference>
<dbReference type="SUPFAM" id="SSF46689">
    <property type="entry name" value="Homeodomain-like"/>
    <property type="match status" value="1"/>
</dbReference>
<dbReference type="Pfam" id="PF00072">
    <property type="entry name" value="Response_reg"/>
    <property type="match status" value="1"/>
</dbReference>
<keyword evidence="1" id="KW-0547">Nucleotide-binding</keyword>
<name>A0A1F7SMY7_9BACT</name>
<dbReference type="PRINTS" id="PR01590">
    <property type="entry name" value="HTHFIS"/>
</dbReference>
<evidence type="ECO:0000256" key="5">
    <source>
        <dbReference type="PROSITE-ProRule" id="PRU00169"/>
    </source>
</evidence>
<dbReference type="InterPro" id="IPR025943">
    <property type="entry name" value="Sigma_54_int_dom_ATP-bd_2"/>
</dbReference>
<dbReference type="PANTHER" id="PTHR32071:SF113">
    <property type="entry name" value="ALGINATE BIOSYNTHESIS TRANSCRIPTIONAL REGULATORY PROTEIN ALGB"/>
    <property type="match status" value="1"/>
</dbReference>
<dbReference type="EMBL" id="MGDI01000004">
    <property type="protein sequence ID" value="OGL55142.1"/>
    <property type="molecule type" value="Genomic_DNA"/>
</dbReference>